<accession>A0AAD3DWU2</accession>
<keyword evidence="2" id="KW-1133">Transmembrane helix</keyword>
<dbReference type="PANTHER" id="PTHR22911:SF76">
    <property type="entry name" value="EAMA DOMAIN-CONTAINING PROTEIN"/>
    <property type="match status" value="1"/>
</dbReference>
<feature type="non-terminal residue" evidence="3">
    <location>
        <position position="197"/>
    </location>
</feature>
<evidence type="ECO:0000256" key="2">
    <source>
        <dbReference type="SAM" id="Phobius"/>
    </source>
</evidence>
<dbReference type="EMBL" id="BMAR01000030">
    <property type="protein sequence ID" value="GFR49511.1"/>
    <property type="molecule type" value="Genomic_DNA"/>
</dbReference>
<evidence type="ECO:0000313" key="3">
    <source>
        <dbReference type="EMBL" id="GFR49511.1"/>
    </source>
</evidence>
<dbReference type="Proteomes" id="UP001054857">
    <property type="component" value="Unassembled WGS sequence"/>
</dbReference>
<evidence type="ECO:0008006" key="5">
    <source>
        <dbReference type="Google" id="ProtNLM"/>
    </source>
</evidence>
<evidence type="ECO:0000256" key="1">
    <source>
        <dbReference type="SAM" id="MobiDB-lite"/>
    </source>
</evidence>
<keyword evidence="2" id="KW-0472">Membrane</keyword>
<feature type="compositionally biased region" description="Low complexity" evidence="1">
    <location>
        <begin position="61"/>
        <end position="71"/>
    </location>
</feature>
<proteinExistence type="predicted"/>
<dbReference type="PANTHER" id="PTHR22911">
    <property type="entry name" value="ACYL-MALONYL CONDENSING ENZYME-RELATED"/>
    <property type="match status" value="1"/>
</dbReference>
<feature type="transmembrane region" description="Helical" evidence="2">
    <location>
        <begin position="93"/>
        <end position="115"/>
    </location>
</feature>
<organism evidence="3 4">
    <name type="scientific">Astrephomene gubernaculifera</name>
    <dbReference type="NCBI Taxonomy" id="47775"/>
    <lineage>
        <taxon>Eukaryota</taxon>
        <taxon>Viridiplantae</taxon>
        <taxon>Chlorophyta</taxon>
        <taxon>core chlorophytes</taxon>
        <taxon>Chlorophyceae</taxon>
        <taxon>CS clade</taxon>
        <taxon>Chlamydomonadales</taxon>
        <taxon>Astrephomenaceae</taxon>
        <taxon>Astrephomene</taxon>
    </lineage>
</organism>
<keyword evidence="4" id="KW-1185">Reference proteome</keyword>
<evidence type="ECO:0000313" key="4">
    <source>
        <dbReference type="Proteomes" id="UP001054857"/>
    </source>
</evidence>
<feature type="transmembrane region" description="Helical" evidence="2">
    <location>
        <begin position="121"/>
        <end position="141"/>
    </location>
</feature>
<gene>
    <name evidence="3" type="ORF">Agub_g11552</name>
</gene>
<feature type="region of interest" description="Disordered" evidence="1">
    <location>
        <begin position="44"/>
        <end position="82"/>
    </location>
</feature>
<reference evidence="3 4" key="1">
    <citation type="journal article" date="2021" name="Sci. Rep.">
        <title>Genome sequencing of the multicellular alga Astrephomene provides insights into convergent evolution of germ-soma differentiation.</title>
        <authorList>
            <person name="Yamashita S."/>
            <person name="Yamamoto K."/>
            <person name="Matsuzaki R."/>
            <person name="Suzuki S."/>
            <person name="Yamaguchi H."/>
            <person name="Hirooka S."/>
            <person name="Minakuchi Y."/>
            <person name="Miyagishima S."/>
            <person name="Kawachi M."/>
            <person name="Toyoda A."/>
            <person name="Nozaki H."/>
        </authorList>
    </citation>
    <scope>NUCLEOTIDE SEQUENCE [LARGE SCALE GENOMIC DNA]</scope>
    <source>
        <strain evidence="3 4">NIES-4017</strain>
    </source>
</reference>
<name>A0AAD3DWU2_9CHLO</name>
<dbReference type="AlphaFoldDB" id="A0AAD3DWU2"/>
<feature type="transmembrane region" description="Helical" evidence="2">
    <location>
        <begin position="161"/>
        <end position="179"/>
    </location>
</feature>
<protein>
    <recommendedName>
        <fullName evidence="5">EamA domain-containing protein</fullName>
    </recommendedName>
</protein>
<comment type="caution">
    <text evidence="3">The sequence shown here is derived from an EMBL/GenBank/DDBJ whole genome shotgun (WGS) entry which is preliminary data.</text>
</comment>
<sequence length="197" mass="21265">MPNPIADSQQLLPTRLLNALRGYSPLNLDNQPRQVQTHNGVDHDLETSASHQPRRHPGAPSPAASSLRAPSKGMGPQPELAHQHGDRYRHVPWFAYPLLVAAVVAVSSAATVFSLMPEVPALTLAAWRLQLTAVLLGLAAAQQWRDMSAEDRSRTLHSSGWLAASGACLAVHFGSWVWGLQHTSLPHSLLLVSATPL</sequence>
<keyword evidence="2" id="KW-0812">Transmembrane</keyword>
<dbReference type="GO" id="GO:0016020">
    <property type="term" value="C:membrane"/>
    <property type="evidence" value="ECO:0007669"/>
    <property type="project" value="TreeGrafter"/>
</dbReference>